<evidence type="ECO:0000256" key="4">
    <source>
        <dbReference type="ARBA" id="ARBA00022737"/>
    </source>
</evidence>
<dbReference type="GO" id="GO:0010008">
    <property type="term" value="C:endosome membrane"/>
    <property type="evidence" value="ECO:0007669"/>
    <property type="project" value="TreeGrafter"/>
</dbReference>
<gene>
    <name evidence="10" type="ORF">C8A00DRAFT_32617</name>
</gene>
<dbReference type="Gene3D" id="1.25.10.10">
    <property type="entry name" value="Leucine-rich Repeat Variant"/>
    <property type="match status" value="1"/>
</dbReference>
<feature type="region of interest" description="Disordered" evidence="8">
    <location>
        <begin position="389"/>
        <end position="425"/>
    </location>
</feature>
<dbReference type="GO" id="GO:0006896">
    <property type="term" value="P:Golgi to vacuole transport"/>
    <property type="evidence" value="ECO:0007669"/>
    <property type="project" value="TreeGrafter"/>
</dbReference>
<keyword evidence="6" id="KW-0472">Membrane</keyword>
<dbReference type="SUPFAM" id="SSF48371">
    <property type="entry name" value="ARM repeat"/>
    <property type="match status" value="1"/>
</dbReference>
<comment type="subunit">
    <text evidence="7">Adaptor protein complex 3 (AP-3) is a heterotetramer.</text>
</comment>
<dbReference type="EMBL" id="MU856908">
    <property type="protein sequence ID" value="KAK4154584.1"/>
    <property type="molecule type" value="Genomic_DNA"/>
</dbReference>
<feature type="compositionally biased region" description="Acidic residues" evidence="8">
    <location>
        <begin position="398"/>
        <end position="409"/>
    </location>
</feature>
<dbReference type="AlphaFoldDB" id="A0AAN6ZY97"/>
<reference evidence="10" key="2">
    <citation type="submission" date="2023-05" db="EMBL/GenBank/DDBJ databases">
        <authorList>
            <consortium name="Lawrence Berkeley National Laboratory"/>
            <person name="Steindorff A."/>
            <person name="Hensen N."/>
            <person name="Bonometti L."/>
            <person name="Westerberg I."/>
            <person name="Brannstrom I.O."/>
            <person name="Guillou S."/>
            <person name="Cros-Aarteil S."/>
            <person name="Calhoun S."/>
            <person name="Haridas S."/>
            <person name="Kuo A."/>
            <person name="Mondo S."/>
            <person name="Pangilinan J."/>
            <person name="Riley R."/>
            <person name="Labutti K."/>
            <person name="Andreopoulos B."/>
            <person name="Lipzen A."/>
            <person name="Chen C."/>
            <person name="Yanf M."/>
            <person name="Daum C."/>
            <person name="Ng V."/>
            <person name="Clum A."/>
            <person name="Ohm R."/>
            <person name="Martin F."/>
            <person name="Silar P."/>
            <person name="Natvig D."/>
            <person name="Lalanne C."/>
            <person name="Gautier V."/>
            <person name="Ament-Velasquez S.L."/>
            <person name="Kruys A."/>
            <person name="Hutchinson M.I."/>
            <person name="Powell A.J."/>
            <person name="Barry K."/>
            <person name="Miller A.N."/>
            <person name="Grigoriev I.V."/>
            <person name="Debuchy R."/>
            <person name="Gladieux P."/>
            <person name="Thoren M.H."/>
            <person name="Johannesson H."/>
        </authorList>
    </citation>
    <scope>NUCLEOTIDE SEQUENCE</scope>
    <source>
        <strain evidence="10">CBS 538.74</strain>
    </source>
</reference>
<evidence type="ECO:0000313" key="11">
    <source>
        <dbReference type="Proteomes" id="UP001302745"/>
    </source>
</evidence>
<dbReference type="PANTHER" id="PTHR22781:SF12">
    <property type="entry name" value="AP-3 COMPLEX SUBUNIT DELTA-1"/>
    <property type="match status" value="1"/>
</dbReference>
<keyword evidence="11" id="KW-1185">Reference proteome</keyword>
<comment type="similarity">
    <text evidence="2 7">Belongs to the adaptor complexes large subunit family.</text>
</comment>
<reference evidence="10" key="1">
    <citation type="journal article" date="2023" name="Mol. Phylogenet. Evol.">
        <title>Genome-scale phylogeny and comparative genomics of the fungal order Sordariales.</title>
        <authorList>
            <person name="Hensen N."/>
            <person name="Bonometti L."/>
            <person name="Westerberg I."/>
            <person name="Brannstrom I.O."/>
            <person name="Guillou S."/>
            <person name="Cros-Aarteil S."/>
            <person name="Calhoun S."/>
            <person name="Haridas S."/>
            <person name="Kuo A."/>
            <person name="Mondo S."/>
            <person name="Pangilinan J."/>
            <person name="Riley R."/>
            <person name="LaButti K."/>
            <person name="Andreopoulos B."/>
            <person name="Lipzen A."/>
            <person name="Chen C."/>
            <person name="Yan M."/>
            <person name="Daum C."/>
            <person name="Ng V."/>
            <person name="Clum A."/>
            <person name="Steindorff A."/>
            <person name="Ohm R.A."/>
            <person name="Martin F."/>
            <person name="Silar P."/>
            <person name="Natvig D.O."/>
            <person name="Lalanne C."/>
            <person name="Gautier V."/>
            <person name="Ament-Velasquez S.L."/>
            <person name="Kruys A."/>
            <person name="Hutchinson M.I."/>
            <person name="Powell A.J."/>
            <person name="Barry K."/>
            <person name="Miller A.N."/>
            <person name="Grigoriev I.V."/>
            <person name="Debuchy R."/>
            <person name="Gladieux P."/>
            <person name="Hiltunen Thoren M."/>
            <person name="Johannesson H."/>
        </authorList>
    </citation>
    <scope>NUCLEOTIDE SEQUENCE</scope>
    <source>
        <strain evidence="10">CBS 538.74</strain>
    </source>
</reference>
<dbReference type="InterPro" id="IPR011989">
    <property type="entry name" value="ARM-like"/>
</dbReference>
<feature type="region of interest" description="Disordered" evidence="8">
    <location>
        <begin position="991"/>
        <end position="1061"/>
    </location>
</feature>
<dbReference type="Proteomes" id="UP001302745">
    <property type="component" value="Unassembled WGS sequence"/>
</dbReference>
<feature type="compositionally biased region" description="Polar residues" evidence="8">
    <location>
        <begin position="863"/>
        <end position="875"/>
    </location>
</feature>
<evidence type="ECO:0000259" key="9">
    <source>
        <dbReference type="Pfam" id="PF01602"/>
    </source>
</evidence>
<feature type="region of interest" description="Disordered" evidence="8">
    <location>
        <begin position="858"/>
        <end position="902"/>
    </location>
</feature>
<keyword evidence="3 7" id="KW-0813">Transport</keyword>
<proteinExistence type="inferred from homology"/>
<evidence type="ECO:0000256" key="3">
    <source>
        <dbReference type="ARBA" id="ARBA00022448"/>
    </source>
</evidence>
<keyword evidence="4" id="KW-0677">Repeat</keyword>
<evidence type="ECO:0000256" key="6">
    <source>
        <dbReference type="ARBA" id="ARBA00023136"/>
    </source>
</evidence>
<comment type="function">
    <text evidence="7">Part of the AP-3 complex, an adaptor-related complex which is not clathrin-associated. The complex is associated with the Golgi region as well as more peripheral structures. It facilitates the budding of vesicles from the Golgi membrane.</text>
</comment>
<feature type="region of interest" description="Disordered" evidence="8">
    <location>
        <begin position="778"/>
        <end position="807"/>
    </location>
</feature>
<dbReference type="GO" id="GO:0030123">
    <property type="term" value="C:AP-3 adaptor complex"/>
    <property type="evidence" value="ECO:0007669"/>
    <property type="project" value="InterPro"/>
</dbReference>
<dbReference type="GO" id="GO:0005794">
    <property type="term" value="C:Golgi apparatus"/>
    <property type="evidence" value="ECO:0007669"/>
    <property type="project" value="UniProtKB-SubCell"/>
</dbReference>
<protein>
    <recommendedName>
        <fullName evidence="7">AP-3 complex subunit delta</fullName>
    </recommendedName>
</protein>
<dbReference type="InterPro" id="IPR016024">
    <property type="entry name" value="ARM-type_fold"/>
</dbReference>
<dbReference type="GO" id="GO:0006623">
    <property type="term" value="P:protein targeting to vacuole"/>
    <property type="evidence" value="ECO:0007669"/>
    <property type="project" value="TreeGrafter"/>
</dbReference>
<organism evidence="10 11">
    <name type="scientific">Chaetomidium leptoderma</name>
    <dbReference type="NCBI Taxonomy" id="669021"/>
    <lineage>
        <taxon>Eukaryota</taxon>
        <taxon>Fungi</taxon>
        <taxon>Dikarya</taxon>
        <taxon>Ascomycota</taxon>
        <taxon>Pezizomycotina</taxon>
        <taxon>Sordariomycetes</taxon>
        <taxon>Sordariomycetidae</taxon>
        <taxon>Sordariales</taxon>
        <taxon>Chaetomiaceae</taxon>
        <taxon>Chaetomidium</taxon>
    </lineage>
</organism>
<comment type="caution">
    <text evidence="10">The sequence shown here is derived from an EMBL/GenBank/DDBJ whole genome shotgun (WGS) entry which is preliminary data.</text>
</comment>
<keyword evidence="5 7" id="KW-0653">Protein transport</keyword>
<evidence type="ECO:0000256" key="2">
    <source>
        <dbReference type="ARBA" id="ARBA00006613"/>
    </source>
</evidence>
<feature type="domain" description="Clathrin/coatomer adaptor adaptin-like N-terminal" evidence="9">
    <location>
        <begin position="25"/>
        <end position="638"/>
    </location>
</feature>
<feature type="region of interest" description="Disordered" evidence="8">
    <location>
        <begin position="922"/>
        <end position="949"/>
    </location>
</feature>
<dbReference type="PANTHER" id="PTHR22781">
    <property type="entry name" value="DELTA ADAPTIN-RELATED"/>
    <property type="match status" value="1"/>
</dbReference>
<feature type="compositionally biased region" description="Basic residues" evidence="8">
    <location>
        <begin position="1029"/>
        <end position="1039"/>
    </location>
</feature>
<comment type="subcellular location">
    <subcellularLocation>
        <location evidence="1">Endomembrane system</location>
    </subcellularLocation>
    <subcellularLocation>
        <location evidence="7">Golgi apparatus</location>
    </subcellularLocation>
</comment>
<dbReference type="Pfam" id="PF01602">
    <property type="entry name" value="Adaptin_N"/>
    <property type="match status" value="1"/>
</dbReference>
<evidence type="ECO:0000313" key="10">
    <source>
        <dbReference type="EMBL" id="KAK4154584.1"/>
    </source>
</evidence>
<dbReference type="InterPro" id="IPR017105">
    <property type="entry name" value="AP3_complex_dsu"/>
</dbReference>
<accession>A0AAN6ZY97</accession>
<feature type="compositionally biased region" description="Gly residues" evidence="8">
    <location>
        <begin position="928"/>
        <end position="941"/>
    </location>
</feature>
<evidence type="ECO:0000256" key="1">
    <source>
        <dbReference type="ARBA" id="ARBA00004308"/>
    </source>
</evidence>
<evidence type="ECO:0000256" key="8">
    <source>
        <dbReference type="SAM" id="MobiDB-lite"/>
    </source>
</evidence>
<evidence type="ECO:0000256" key="5">
    <source>
        <dbReference type="ARBA" id="ARBA00022927"/>
    </source>
</evidence>
<sequence>MCADPLFEKSLYDLIRGLRNHKGNEKEYIQNCLKECRSEIRGQDMDVKATALLKLVYLEMVGHDMSWASFHVLEVMSSQKYHQKRVGYLAAVQSFRPDTDVLMMATNLLKKDVAASLPTIICLPIAALPHLVTPSLAMSLLGDLLPRLGHSHAAIRKKTVVTLYRLALVYPEALRASWPKIKERLMDPDEDSSVTAAIVNVVCELGWRRPHDFLPLAPRLFELLVDGGNNWMAIKLIKLFATLTPLEPRLVRKLLPPLTNLIRTTPAMSLLYECINGIIQGGILGDGEDFAAREEVASLCVTKLRGMVSANSDPNLKYVALLAFNRIVVTHPFLVAQQEDVILECIDSEDITIRIKALDLVQGMVSSDNLLSIVSRLMRQLKASSAVISQQQNGFEGQDPETDSSDETSADSRRRRKTLERATPPLPDDYTVDVIGRILRMCSQDNYANMADFDWYLDVLTQLVRIAPAPRARDLDVDSSTPKLPGDSAEKIGNELRNVAVKVKAIRAPAVRAAELAVSRMNSEMSSSRPVVSGALKPVAWMVGEYAFQLLSPDDTLRHLLDLLPRVEYPEVLATCLQAILKLLAYVAGDEQASWTSERKTTVSLLMARVIHVLEPFASHPYLEVQERAVEFIELLKLTAEAASGQAASTDEVQQDPPLLLTQAIPSLFNGWELNSVAAGTQQNVPIPDDLDLDEPIHPNLNSLLSQADSLMLPTQGDDEFEAYYNQKPAATSMSSEPAITRLVDAPEEISSSYQQSEESYLDPDIVARRKAERLERHRDDPFYIPDATASGGRSTPIHSILQKENGPDLDIDAIPIMQLDLEKPNLSGRATPVEHYQQQQQPKPKPRQRIVVAADETLFGSGLSTPRSTAYDSENNNNNNNSSDYVPRPKSKSSKLTTTAAAAKKLKQQSLLQFTSTHLDDLSISETGGGGGSSGGGGRDGALAHERQQREEAEMALALKEVQRLRLEMQRANERIQVAQGVPVEGVVVSSRKKKMKTKAKTKKKEGEEEGQDGAGSGGDREEGVVVKKVKKKSGKKTAKVEGDQGAGEEGGAPVVKAKKKKVKRLVRLDEGEGVATAAVEAAGVEAEGEVV</sequence>
<evidence type="ECO:0000256" key="7">
    <source>
        <dbReference type="PIRNR" id="PIRNR037092"/>
    </source>
</evidence>
<name>A0AAN6ZY97_9PEZI</name>
<dbReference type="PIRSF" id="PIRSF037092">
    <property type="entry name" value="AP3_complex_delta"/>
    <property type="match status" value="1"/>
</dbReference>
<keyword evidence="7" id="KW-0333">Golgi apparatus</keyword>
<feature type="compositionally biased region" description="Basic residues" evidence="8">
    <location>
        <begin position="992"/>
        <end position="1005"/>
    </location>
</feature>
<dbReference type="InterPro" id="IPR002553">
    <property type="entry name" value="Clathrin/coatomer_adapt-like_N"/>
</dbReference>